<evidence type="ECO:0000256" key="1">
    <source>
        <dbReference type="ARBA" id="ARBA00005044"/>
    </source>
</evidence>
<feature type="binding site" evidence="11">
    <location>
        <begin position="127"/>
        <end position="129"/>
    </location>
    <ligand>
        <name>FMN</name>
        <dbReference type="ChEBI" id="CHEBI:58210"/>
    </ligand>
</feature>
<proteinExistence type="inferred from homology"/>
<dbReference type="InterPro" id="IPR000453">
    <property type="entry name" value="Chorismate_synth"/>
</dbReference>
<keyword evidence="10 11" id="KW-0456">Lyase</keyword>
<dbReference type="RefSeq" id="WP_015907763.1">
    <property type="nucleotide sequence ID" value="NZ_FUZJ01000001.1"/>
</dbReference>
<feature type="binding site" evidence="11">
    <location>
        <position position="39"/>
    </location>
    <ligand>
        <name>NADP(+)</name>
        <dbReference type="ChEBI" id="CHEBI:58349"/>
    </ligand>
</feature>
<name>A0ABY1S954_CALBS</name>
<dbReference type="SUPFAM" id="SSF103263">
    <property type="entry name" value="Chorismate synthase, AroC"/>
    <property type="match status" value="1"/>
</dbReference>
<dbReference type="GeneID" id="31772627"/>
<dbReference type="Pfam" id="PF01264">
    <property type="entry name" value="Chorismate_synt"/>
    <property type="match status" value="1"/>
</dbReference>
<reference evidence="12 13" key="1">
    <citation type="submission" date="2017-05" db="EMBL/GenBank/DDBJ databases">
        <authorList>
            <person name="Varghese N."/>
            <person name="Submissions S."/>
        </authorList>
    </citation>
    <scope>NUCLEOTIDE SEQUENCE [LARGE SCALE GENOMIC DNA]</scope>
    <source>
        <strain evidence="12 13">MACB1020</strain>
    </source>
</reference>
<dbReference type="PIRSF" id="PIRSF001456">
    <property type="entry name" value="Chorismate_synth"/>
    <property type="match status" value="1"/>
</dbReference>
<keyword evidence="4 11" id="KW-0028">Amino-acid biosynthesis</keyword>
<keyword evidence="5 11" id="KW-0285">Flavoprotein</keyword>
<dbReference type="PANTHER" id="PTHR21085:SF0">
    <property type="entry name" value="CHORISMATE SYNTHASE"/>
    <property type="match status" value="1"/>
</dbReference>
<dbReference type="PROSITE" id="PS00788">
    <property type="entry name" value="CHORISMATE_SYNTHASE_2"/>
    <property type="match status" value="1"/>
</dbReference>
<evidence type="ECO:0000256" key="8">
    <source>
        <dbReference type="ARBA" id="ARBA00022857"/>
    </source>
</evidence>
<evidence type="ECO:0000256" key="2">
    <source>
        <dbReference type="ARBA" id="ARBA00008014"/>
    </source>
</evidence>
<comment type="function">
    <text evidence="11">Catalyzes the anti-1,4-elimination of the C-3 phosphate and the C-6 proR hydrogen from 5-enolpyruvylshikimate-3-phosphate (EPSP) to yield chorismate, which is the branch point compound that serves as the starting substrate for the three terminal pathways of aromatic amino acid biosynthesis. This reaction introduces a second double bond into the aromatic ring system.</text>
</comment>
<dbReference type="Gene3D" id="3.60.150.10">
    <property type="entry name" value="Chorismate synthase AroC"/>
    <property type="match status" value="1"/>
</dbReference>
<keyword evidence="6 11" id="KW-0288">FMN</keyword>
<protein>
    <recommendedName>
        <fullName evidence="3 11">Chorismate synthase</fullName>
        <shortName evidence="11">CS</shortName>
        <ecNumber evidence="3 11">4.2.3.5</ecNumber>
    </recommendedName>
    <alternativeName>
        <fullName evidence="11">5-enolpyruvylshikimate-3-phosphate phospholyase</fullName>
    </alternativeName>
</protein>
<accession>A0ABY1S954</accession>
<dbReference type="CDD" id="cd07304">
    <property type="entry name" value="Chorismate_synthase"/>
    <property type="match status" value="1"/>
</dbReference>
<feature type="binding site" evidence="11">
    <location>
        <begin position="249"/>
        <end position="250"/>
    </location>
    <ligand>
        <name>FMN</name>
        <dbReference type="ChEBI" id="CHEBI:58210"/>
    </ligand>
</feature>
<keyword evidence="8 11" id="KW-0521">NADP</keyword>
<comment type="cofactor">
    <cofactor evidence="11">
        <name>FMNH2</name>
        <dbReference type="ChEBI" id="CHEBI:57618"/>
    </cofactor>
    <text evidence="11">Reduced FMN (FMNH(2)).</text>
</comment>
<dbReference type="Proteomes" id="UP000196803">
    <property type="component" value="Unassembled WGS sequence"/>
</dbReference>
<dbReference type="NCBIfam" id="NF003793">
    <property type="entry name" value="PRK05382.1"/>
    <property type="match status" value="1"/>
</dbReference>
<dbReference type="HAMAP" id="MF_00300">
    <property type="entry name" value="Chorismate_synth"/>
    <property type="match status" value="1"/>
</dbReference>
<organism evidence="12 13">
    <name type="scientific">Caldicellulosiruptor bescii</name>
    <name type="common">Anaerocellum thermophilum</name>
    <dbReference type="NCBI Taxonomy" id="31899"/>
    <lineage>
        <taxon>Bacteria</taxon>
        <taxon>Bacillati</taxon>
        <taxon>Bacillota</taxon>
        <taxon>Bacillota incertae sedis</taxon>
        <taxon>Caldicellulosiruptorales</taxon>
        <taxon>Caldicellulosiruptoraceae</taxon>
        <taxon>Caldicellulosiruptor</taxon>
    </lineage>
</organism>
<gene>
    <name evidence="11" type="primary">aroC</name>
    <name evidence="12" type="ORF">SAMN05216240_1816</name>
</gene>
<evidence type="ECO:0000256" key="6">
    <source>
        <dbReference type="ARBA" id="ARBA00022643"/>
    </source>
</evidence>
<keyword evidence="7 11" id="KW-0274">FAD</keyword>
<keyword evidence="9 11" id="KW-0057">Aromatic amino acid biosynthesis</keyword>
<evidence type="ECO:0000313" key="12">
    <source>
        <dbReference type="EMBL" id="SMR93915.1"/>
    </source>
</evidence>
<dbReference type="InterPro" id="IPR035904">
    <property type="entry name" value="Chorismate_synth_AroC_sf"/>
</dbReference>
<comment type="catalytic activity">
    <reaction evidence="11">
        <text>5-O-(1-carboxyvinyl)-3-phosphoshikimate = chorismate + phosphate</text>
        <dbReference type="Rhea" id="RHEA:21020"/>
        <dbReference type="ChEBI" id="CHEBI:29748"/>
        <dbReference type="ChEBI" id="CHEBI:43474"/>
        <dbReference type="ChEBI" id="CHEBI:57701"/>
        <dbReference type="EC" id="4.2.3.5"/>
    </reaction>
</comment>
<comment type="similarity">
    <text evidence="2 11">Belongs to the chorismate synthase family.</text>
</comment>
<evidence type="ECO:0000256" key="11">
    <source>
        <dbReference type="HAMAP-Rule" id="MF_00300"/>
    </source>
</evidence>
<evidence type="ECO:0000256" key="10">
    <source>
        <dbReference type="ARBA" id="ARBA00023239"/>
    </source>
</evidence>
<dbReference type="EC" id="4.2.3.5" evidence="3 11"/>
<evidence type="ECO:0000256" key="3">
    <source>
        <dbReference type="ARBA" id="ARBA00013036"/>
    </source>
</evidence>
<evidence type="ECO:0000256" key="4">
    <source>
        <dbReference type="ARBA" id="ARBA00022605"/>
    </source>
</evidence>
<feature type="binding site" evidence="11">
    <location>
        <begin position="309"/>
        <end position="313"/>
    </location>
    <ligand>
        <name>FMN</name>
        <dbReference type="ChEBI" id="CHEBI:58210"/>
    </ligand>
</feature>
<dbReference type="InterPro" id="IPR020541">
    <property type="entry name" value="Chorismate_synthase_CS"/>
</dbReference>
<dbReference type="PANTHER" id="PTHR21085">
    <property type="entry name" value="CHORISMATE SYNTHASE"/>
    <property type="match status" value="1"/>
</dbReference>
<dbReference type="EMBL" id="FXXC01000001">
    <property type="protein sequence ID" value="SMR93915.1"/>
    <property type="molecule type" value="Genomic_DNA"/>
</dbReference>
<sequence>MRFLDAGETHGKALIAIIEGFPAHVKIDIENINHLLQLRQRGYGRGKRMEIEKDRVKILSGVRNSFTTGAPITLMIENRDYENWRSFMDATQCDVDTKKVTVPRPGHADLAGCLKYEFDDARNVLERASARETAIRVAVGAVCEELLKMFGIKLYNHVVEIGRVRLTKSYSFDDTELFEQALSSSDLFCIDKEAEMKMKEEIDIAKQIGDSVGGIAEVICKNVPYGIGSHVHWDRKLDAQIAHSVMSIQSVKGVEIGMGFEAARRFGSEVHDEIYYDDKKGFYRKTNNAGGIEGGISNGMDIVVRAAFKPIPTLYKPLKSVDIRTFQPAEAAVERSDICAVPAGSIVMRAAIAYVLANALIERLGGDSAKTMLETFKRIYNKG</sequence>
<evidence type="ECO:0000256" key="5">
    <source>
        <dbReference type="ARBA" id="ARBA00022630"/>
    </source>
</evidence>
<evidence type="ECO:0000313" key="13">
    <source>
        <dbReference type="Proteomes" id="UP000196803"/>
    </source>
</evidence>
<dbReference type="NCBIfam" id="TIGR00033">
    <property type="entry name" value="aroC"/>
    <property type="match status" value="1"/>
</dbReference>
<feature type="binding site" evidence="11">
    <location>
        <position position="45"/>
    </location>
    <ligand>
        <name>NADP(+)</name>
        <dbReference type="ChEBI" id="CHEBI:58349"/>
    </ligand>
</feature>
<feature type="binding site" evidence="11">
    <location>
        <position position="294"/>
    </location>
    <ligand>
        <name>FMN</name>
        <dbReference type="ChEBI" id="CHEBI:58210"/>
    </ligand>
</feature>
<comment type="caution">
    <text evidence="12">The sequence shown here is derived from an EMBL/GenBank/DDBJ whole genome shotgun (WGS) entry which is preliminary data.</text>
</comment>
<evidence type="ECO:0000256" key="7">
    <source>
        <dbReference type="ARBA" id="ARBA00022827"/>
    </source>
</evidence>
<comment type="subunit">
    <text evidence="11">Homotetramer.</text>
</comment>
<evidence type="ECO:0000256" key="9">
    <source>
        <dbReference type="ARBA" id="ARBA00023141"/>
    </source>
</evidence>
<keyword evidence="13" id="KW-1185">Reference proteome</keyword>
<comment type="pathway">
    <text evidence="1 11">Metabolic intermediate biosynthesis; chorismate biosynthesis; chorismate from D-erythrose 4-phosphate and phosphoenolpyruvate: step 7/7.</text>
</comment>
<feature type="binding site" evidence="11">
    <location>
        <position position="335"/>
    </location>
    <ligand>
        <name>FMN</name>
        <dbReference type="ChEBI" id="CHEBI:58210"/>
    </ligand>
</feature>